<feature type="compositionally biased region" description="Basic residues" evidence="1">
    <location>
        <begin position="27"/>
        <end position="37"/>
    </location>
</feature>
<dbReference type="Pfam" id="PF10387">
    <property type="entry name" value="DUF2442"/>
    <property type="match status" value="1"/>
</dbReference>
<feature type="region of interest" description="Disordered" evidence="1">
    <location>
        <begin position="16"/>
        <end position="37"/>
    </location>
</feature>
<evidence type="ECO:0000313" key="3">
    <source>
        <dbReference type="Proteomes" id="UP000308528"/>
    </source>
</evidence>
<reference evidence="2 3" key="1">
    <citation type="submission" date="2019-04" db="EMBL/GenBank/DDBJ databases">
        <title>Lewinella litorea sp. nov., isolated from a marine sand.</title>
        <authorList>
            <person name="Yoon J.-H."/>
        </authorList>
    </citation>
    <scope>NUCLEOTIDE SEQUENCE [LARGE SCALE GENOMIC DNA]</scope>
    <source>
        <strain evidence="2 3">HSMS-39</strain>
    </source>
</reference>
<evidence type="ECO:0000313" key="2">
    <source>
        <dbReference type="EMBL" id="THH37520.1"/>
    </source>
</evidence>
<dbReference type="AlphaFoldDB" id="A0A4S4NMQ5"/>
<dbReference type="Gene3D" id="3.30.2020.40">
    <property type="entry name" value="Uncharacterised protein PF10387, DUF2442"/>
    <property type="match status" value="1"/>
</dbReference>
<organism evidence="2 3">
    <name type="scientific">Neolewinella litorea</name>
    <dbReference type="NCBI Taxonomy" id="2562452"/>
    <lineage>
        <taxon>Bacteria</taxon>
        <taxon>Pseudomonadati</taxon>
        <taxon>Bacteroidota</taxon>
        <taxon>Saprospiria</taxon>
        <taxon>Saprospirales</taxon>
        <taxon>Lewinellaceae</taxon>
        <taxon>Neolewinella</taxon>
    </lineage>
</organism>
<evidence type="ECO:0000256" key="1">
    <source>
        <dbReference type="SAM" id="MobiDB-lite"/>
    </source>
</evidence>
<comment type="caution">
    <text evidence="2">The sequence shown here is derived from an EMBL/GenBank/DDBJ whole genome shotgun (WGS) entry which is preliminary data.</text>
</comment>
<protein>
    <submittedName>
        <fullName evidence="2">DUF2442 domain-containing protein</fullName>
    </submittedName>
</protein>
<name>A0A4S4NMQ5_9BACT</name>
<dbReference type="EMBL" id="SRSF01000007">
    <property type="protein sequence ID" value="THH37520.1"/>
    <property type="molecule type" value="Genomic_DNA"/>
</dbReference>
<dbReference type="InterPro" id="IPR018841">
    <property type="entry name" value="DUF2442"/>
</dbReference>
<keyword evidence="3" id="KW-1185">Reference proteome</keyword>
<gene>
    <name evidence="2" type="ORF">E4021_13940</name>
</gene>
<accession>A0A4S4NMQ5</accession>
<dbReference type="Proteomes" id="UP000308528">
    <property type="component" value="Unassembled WGS sequence"/>
</dbReference>
<proteinExistence type="predicted"/>
<sequence>MARTFGASAVFLKLQGPRTAGDPGDHRGKRGPAKRRLVTSSKNKYDTLEQIIFEQGLRILGVHAYQELNLLLFVLNNGKVLRRKIDTLARLRDANQTVLDNYHLIAGGVGVHWPDVDEDLSLKGLLKAEFSMQAMAV</sequence>
<dbReference type="OrthoDB" id="9807561at2"/>